<dbReference type="SMART" id="SM00060">
    <property type="entry name" value="FN3"/>
    <property type="match status" value="1"/>
</dbReference>
<dbReference type="InterPro" id="IPR013783">
    <property type="entry name" value="Ig-like_fold"/>
</dbReference>
<gene>
    <name evidence="4" type="ORF">HYN49_11570</name>
</gene>
<dbReference type="Gene3D" id="2.60.40.10">
    <property type="entry name" value="Immunoglobulins"/>
    <property type="match status" value="1"/>
</dbReference>
<dbReference type="InterPro" id="IPR035914">
    <property type="entry name" value="Sperma_CUB_dom_sf"/>
</dbReference>
<dbReference type="InterPro" id="IPR026444">
    <property type="entry name" value="Secre_tail"/>
</dbReference>
<reference evidence="4 5" key="1">
    <citation type="submission" date="2018-05" db="EMBL/GenBank/DDBJ databases">
        <title>Genome sequencing of Flavobacterium sp. HYN0049.</title>
        <authorList>
            <person name="Yi H."/>
            <person name="Baek C."/>
        </authorList>
    </citation>
    <scope>NUCLEOTIDE SEQUENCE [LARGE SCALE GENOMIC DNA]</scope>
    <source>
        <strain evidence="4 5">HYN0049</strain>
    </source>
</reference>
<dbReference type="CDD" id="cd00063">
    <property type="entry name" value="FN3"/>
    <property type="match status" value="1"/>
</dbReference>
<dbReference type="SUPFAM" id="SSF55486">
    <property type="entry name" value="Metalloproteases ('zincins'), catalytic domain"/>
    <property type="match status" value="1"/>
</dbReference>
<keyword evidence="1" id="KW-0732">Signal</keyword>
<evidence type="ECO:0000313" key="5">
    <source>
        <dbReference type="Proteomes" id="UP000244937"/>
    </source>
</evidence>
<dbReference type="Proteomes" id="UP000244937">
    <property type="component" value="Chromosome"/>
</dbReference>
<evidence type="ECO:0000259" key="3">
    <source>
        <dbReference type="PROSITE" id="PS50853"/>
    </source>
</evidence>
<dbReference type="GO" id="GO:0006509">
    <property type="term" value="P:membrane protein ectodomain proteolysis"/>
    <property type="evidence" value="ECO:0007669"/>
    <property type="project" value="TreeGrafter"/>
</dbReference>
<dbReference type="PANTHER" id="PTHR11905:SF159">
    <property type="entry name" value="ADAM METALLOPROTEASE"/>
    <property type="match status" value="1"/>
</dbReference>
<dbReference type="PROSITE" id="PS50853">
    <property type="entry name" value="FN3"/>
    <property type="match status" value="1"/>
</dbReference>
<evidence type="ECO:0000313" key="4">
    <source>
        <dbReference type="EMBL" id="AWI26487.1"/>
    </source>
</evidence>
<dbReference type="PANTHER" id="PTHR11905">
    <property type="entry name" value="ADAM A DISINTEGRIN AND METALLOPROTEASE DOMAIN"/>
    <property type="match status" value="1"/>
</dbReference>
<dbReference type="KEGG" id="fpal:HYN49_11570"/>
<evidence type="ECO:0008006" key="6">
    <source>
        <dbReference type="Google" id="ProtNLM"/>
    </source>
</evidence>
<dbReference type="SUPFAM" id="SSF49265">
    <property type="entry name" value="Fibronectin type III"/>
    <property type="match status" value="1"/>
</dbReference>
<keyword evidence="5" id="KW-1185">Reference proteome</keyword>
<proteinExistence type="predicted"/>
<organism evidence="4 5">
    <name type="scientific">Flavobacterium pallidum</name>
    <dbReference type="NCBI Taxonomy" id="2172098"/>
    <lineage>
        <taxon>Bacteria</taxon>
        <taxon>Pseudomonadati</taxon>
        <taxon>Bacteroidota</taxon>
        <taxon>Flavobacteriia</taxon>
        <taxon>Flavobacteriales</taxon>
        <taxon>Flavobacteriaceae</taxon>
        <taxon>Flavobacterium</taxon>
    </lineage>
</organism>
<dbReference type="NCBIfam" id="TIGR04183">
    <property type="entry name" value="Por_Secre_tail"/>
    <property type="match status" value="1"/>
</dbReference>
<evidence type="ECO:0000256" key="1">
    <source>
        <dbReference type="ARBA" id="ARBA00022729"/>
    </source>
</evidence>
<accession>A0A2S1SJF9</accession>
<feature type="domain" description="Peptidase M12B" evidence="2">
    <location>
        <begin position="213"/>
        <end position="402"/>
    </location>
</feature>
<dbReference type="InterPro" id="IPR036116">
    <property type="entry name" value="FN3_sf"/>
</dbReference>
<protein>
    <recommendedName>
        <fullName evidence="6">Fibronectin type-III domain-containing protein</fullName>
    </recommendedName>
</protein>
<dbReference type="InterPro" id="IPR001590">
    <property type="entry name" value="Peptidase_M12B"/>
</dbReference>
<dbReference type="OrthoDB" id="1182309at2"/>
<dbReference type="SUPFAM" id="SSF49854">
    <property type="entry name" value="Spermadhesin, CUB domain"/>
    <property type="match status" value="1"/>
</dbReference>
<dbReference type="Gene3D" id="3.40.390.10">
    <property type="entry name" value="Collagenase (Catalytic Domain)"/>
    <property type="match status" value="1"/>
</dbReference>
<dbReference type="GO" id="GO:0004222">
    <property type="term" value="F:metalloendopeptidase activity"/>
    <property type="evidence" value="ECO:0007669"/>
    <property type="project" value="InterPro"/>
</dbReference>
<dbReference type="PROSITE" id="PS50215">
    <property type="entry name" value="ADAM_MEPRO"/>
    <property type="match status" value="1"/>
</dbReference>
<dbReference type="Pfam" id="PF13688">
    <property type="entry name" value="Reprolysin_5"/>
    <property type="match status" value="1"/>
</dbReference>
<dbReference type="AlphaFoldDB" id="A0A2S1SJF9"/>
<dbReference type="Pfam" id="PF00041">
    <property type="entry name" value="fn3"/>
    <property type="match status" value="1"/>
</dbReference>
<sequence>MDMKKTILLLLMGFSVFSQTGKVAEDILKLQKEHVVFAHYAPFSINPNPASAEFTKTVDNATIATLDASVTMQIMAENKEYIELDVPYNNTVITISLYKTDVFAEGFELRTSDAPDAKKTIEKGHFYRGIIKGDVHSLVSFNFFKDQMNGIISGHQFRNIVVNKLNIKGNTTDYIVYSDAKLKLDNSFKCAVTEKDLKEIPANTQNRNTLSNRCVTVYFEIDYDMYLANGSDVVQTNVWMTSAFNNVQTLYNNDGISVAIKSIYVWTTPDPYLGDASWQYLQQFHAQRPVFNGDVGQLVGIDSGLGGVAAVVDGLCSGNNYSYSDVYFDFNTVPVMSWTIEVITHELGHLLGSPHTHGCYWNGDGTAIDGCATTANPAYAEGNCPIGDVPLPEVGGTIMSYCHLLEGVGINFANGFGPQPAARILQNVNASTCLSSNCINTCISQINNLNVTNVTYTSAELTWTDADTTNTSWEVSVSTYPYQPVTWIPVGTNDYIVTGLSPNTSYDICVRSACSAGLEAVSKCYYLTTAADFCAGQPFVDSGGLDHNYSDYEDWTRTVFPTDPNDKVKVTFNSIAIEDGWDYLYIFNGPNIESDMLAAITGFDVVGPFESTDASGALTFQFDADTNTNLAGWDGAFSCLDLGTSGNSLIDYSYYPNPTTGILNIKSKNEIQSIAIYSLDGKLLDQFNEKQFDAKVDLSSYATGTYVCSLQFEQTSTSFKVVRK</sequence>
<dbReference type="InterPro" id="IPR024079">
    <property type="entry name" value="MetalloPept_cat_dom_sf"/>
</dbReference>
<feature type="domain" description="Fibronectin type-III" evidence="3">
    <location>
        <begin position="445"/>
        <end position="532"/>
    </location>
</feature>
<evidence type="ECO:0000259" key="2">
    <source>
        <dbReference type="PROSITE" id="PS50215"/>
    </source>
</evidence>
<dbReference type="EMBL" id="CP029187">
    <property type="protein sequence ID" value="AWI26487.1"/>
    <property type="molecule type" value="Genomic_DNA"/>
</dbReference>
<dbReference type="InterPro" id="IPR003961">
    <property type="entry name" value="FN3_dom"/>
</dbReference>
<dbReference type="Gene3D" id="2.60.120.290">
    <property type="entry name" value="Spermadhesin, CUB domain"/>
    <property type="match status" value="1"/>
</dbReference>
<dbReference type="Pfam" id="PF18962">
    <property type="entry name" value="Por_Secre_tail"/>
    <property type="match status" value="1"/>
</dbReference>
<name>A0A2S1SJF9_9FLAO</name>